<sequence length="86" mass="8570">MATIGDIKAGLAHGKSEADRALAQLAGVNAQVDRAIAVLQALAAGTQQPAVMGAIGKLSAAKQKFGEGAGLIQAAVAQTEKYNAVL</sequence>
<evidence type="ECO:0008006" key="3">
    <source>
        <dbReference type="Google" id="ProtNLM"/>
    </source>
</evidence>
<evidence type="ECO:0000313" key="2">
    <source>
        <dbReference type="Proteomes" id="UP000198224"/>
    </source>
</evidence>
<accession>A0A1C4WNE1</accession>
<dbReference type="AlphaFoldDB" id="A0A1C4WNE1"/>
<reference evidence="2" key="1">
    <citation type="submission" date="2016-06" db="EMBL/GenBank/DDBJ databases">
        <authorList>
            <person name="Varghese N."/>
            <person name="Submissions Spin"/>
        </authorList>
    </citation>
    <scope>NUCLEOTIDE SEQUENCE [LARGE SCALE GENOMIC DNA]</scope>
    <source>
        <strain evidence="2">DSM 45160</strain>
    </source>
</reference>
<gene>
    <name evidence="1" type="ORF">GA0070612_2652</name>
</gene>
<proteinExistence type="predicted"/>
<dbReference type="Proteomes" id="UP000198224">
    <property type="component" value="Chromosome I"/>
</dbReference>
<protein>
    <recommendedName>
        <fullName evidence="3">Excreted virulence factor EspC, type VII ESX diderm</fullName>
    </recommendedName>
</protein>
<organism evidence="1 2">
    <name type="scientific">Micromonospora chokoriensis</name>
    <dbReference type="NCBI Taxonomy" id="356851"/>
    <lineage>
        <taxon>Bacteria</taxon>
        <taxon>Bacillati</taxon>
        <taxon>Actinomycetota</taxon>
        <taxon>Actinomycetes</taxon>
        <taxon>Micromonosporales</taxon>
        <taxon>Micromonosporaceae</taxon>
        <taxon>Micromonospora</taxon>
    </lineage>
</organism>
<dbReference type="EMBL" id="LT607409">
    <property type="protein sequence ID" value="SCE97678.1"/>
    <property type="molecule type" value="Genomic_DNA"/>
</dbReference>
<evidence type="ECO:0000313" key="1">
    <source>
        <dbReference type="EMBL" id="SCE97678.1"/>
    </source>
</evidence>
<keyword evidence="2" id="KW-1185">Reference proteome</keyword>
<dbReference type="RefSeq" id="WP_088988158.1">
    <property type="nucleotide sequence ID" value="NZ_LT607409.1"/>
</dbReference>
<name>A0A1C4WNE1_9ACTN</name>